<accession>A0ACC0QC49</accession>
<evidence type="ECO:0000313" key="2">
    <source>
        <dbReference type="Proteomes" id="UP001065298"/>
    </source>
</evidence>
<comment type="caution">
    <text evidence="1">The sequence shown here is derived from an EMBL/GenBank/DDBJ whole genome shotgun (WGS) entry which is preliminary data.</text>
</comment>
<dbReference type="Proteomes" id="UP001065298">
    <property type="component" value="Chromosome 13"/>
</dbReference>
<evidence type="ECO:0000313" key="1">
    <source>
        <dbReference type="EMBL" id="KAI8649269.1"/>
    </source>
</evidence>
<name>A0ACC0QC49_9HYPO</name>
<keyword evidence="2" id="KW-1185">Reference proteome</keyword>
<dbReference type="EMBL" id="CM046515">
    <property type="protein sequence ID" value="KAI8649269.1"/>
    <property type="molecule type" value="Genomic_DNA"/>
</dbReference>
<gene>
    <name evidence="1" type="ORF">NCS57_01463500</name>
</gene>
<reference evidence="1" key="1">
    <citation type="submission" date="2022-06" db="EMBL/GenBank/DDBJ databases">
        <title>Fusarium solani species complex genomes reveal bases of compartmentalisation and animal pathogenesis.</title>
        <authorList>
            <person name="Tsai I.J."/>
        </authorList>
    </citation>
    <scope>NUCLEOTIDE SEQUENCE</scope>
    <source>
        <strain evidence="1">Fu6.1</strain>
    </source>
</reference>
<proteinExistence type="predicted"/>
<organism evidence="1 2">
    <name type="scientific">Fusarium keratoplasticum</name>
    <dbReference type="NCBI Taxonomy" id="1328300"/>
    <lineage>
        <taxon>Eukaryota</taxon>
        <taxon>Fungi</taxon>
        <taxon>Dikarya</taxon>
        <taxon>Ascomycota</taxon>
        <taxon>Pezizomycotina</taxon>
        <taxon>Sordariomycetes</taxon>
        <taxon>Hypocreomycetidae</taxon>
        <taxon>Hypocreales</taxon>
        <taxon>Nectriaceae</taxon>
        <taxon>Fusarium</taxon>
        <taxon>Fusarium solani species complex</taxon>
    </lineage>
</organism>
<sequence length="302" mass="32394">MATFKRVALLGKGLLGSAVLEELVNSDFDVTVFSRSPPSGETLPSGVAVKQVDYTSKESLVAALKCHDVAISTLGPQATLSQTTIIDACISAGVIRYVPSDFGSSTTDPEARGFPVYGPLVRIQDCLKEKAQSGELEYTIFSIGMFLDFVINTPAIIDPDTHTAQIYDKGDVPFSTTSVASIGKAVAGALKNPVATRNKNLFIHDALITQAKVLALAKEASPPGTKWTETSIDAKAELERALKQSIENPMDIEALMPLLKATLLTGVYNSGYKEVDNELVGLPLMTDEKLKNLFSLRYHGKA</sequence>
<protein>
    <submittedName>
        <fullName evidence="1">Uncharacterized protein</fullName>
    </submittedName>
</protein>